<sequence>MSHLLVDTSAAPQRRSQESQCCWTSDVTRHPRYVLPTSRSVIRGSSRKPFDPLPPRRSWESVPNTLTGLSTSDVVMRRALTMTEVLAPRAMRANNEAAGVGSVQMWDDRCMDYAATRLTRSSHHYRSAWLIWTGNNVDLTAPVRVTLLRVLNSCGRALPPMDRASMHGRFPAASHHTLCHAQPVSDDFIQTDSAHAGSDPNDQRRGDV</sequence>
<reference evidence="1" key="1">
    <citation type="journal article" date="2020" name="Stud. Mycol.">
        <title>101 Dothideomycetes genomes: a test case for predicting lifestyles and emergence of pathogens.</title>
        <authorList>
            <person name="Haridas S."/>
            <person name="Albert R."/>
            <person name="Binder M."/>
            <person name="Bloem J."/>
            <person name="Labutti K."/>
            <person name="Salamov A."/>
            <person name="Andreopoulos B."/>
            <person name="Baker S."/>
            <person name="Barry K."/>
            <person name="Bills G."/>
            <person name="Bluhm B."/>
            <person name="Cannon C."/>
            <person name="Castanera R."/>
            <person name="Culley D."/>
            <person name="Daum C."/>
            <person name="Ezra D."/>
            <person name="Gonzalez J."/>
            <person name="Henrissat B."/>
            <person name="Kuo A."/>
            <person name="Liang C."/>
            <person name="Lipzen A."/>
            <person name="Lutzoni F."/>
            <person name="Magnuson J."/>
            <person name="Mondo S."/>
            <person name="Nolan M."/>
            <person name="Ohm R."/>
            <person name="Pangilinan J."/>
            <person name="Park H.-J."/>
            <person name="Ramirez L."/>
            <person name="Alfaro M."/>
            <person name="Sun H."/>
            <person name="Tritt A."/>
            <person name="Yoshinaga Y."/>
            <person name="Zwiers L.-H."/>
            <person name="Turgeon B."/>
            <person name="Goodwin S."/>
            <person name="Spatafora J."/>
            <person name="Crous P."/>
            <person name="Grigoriev I."/>
        </authorList>
    </citation>
    <scope>NUCLEOTIDE SEQUENCE</scope>
    <source>
        <strain evidence="1">CBS 122681</strain>
    </source>
</reference>
<name>A0A6A6SQX4_9PLEO</name>
<dbReference type="Proteomes" id="UP000799324">
    <property type="component" value="Unassembled WGS sequence"/>
</dbReference>
<evidence type="ECO:0000313" key="2">
    <source>
        <dbReference type="Proteomes" id="UP000799324"/>
    </source>
</evidence>
<keyword evidence="2" id="KW-1185">Reference proteome</keyword>
<protein>
    <submittedName>
        <fullName evidence="1">Uncharacterized protein</fullName>
    </submittedName>
</protein>
<accession>A0A6A6SQX4</accession>
<gene>
    <name evidence="1" type="ORF">K491DRAFT_684621</name>
</gene>
<dbReference type="EMBL" id="MU004533">
    <property type="protein sequence ID" value="KAF2648554.1"/>
    <property type="molecule type" value="Genomic_DNA"/>
</dbReference>
<dbReference type="AlphaFoldDB" id="A0A6A6SQX4"/>
<proteinExistence type="predicted"/>
<evidence type="ECO:0000313" key="1">
    <source>
        <dbReference type="EMBL" id="KAF2648554.1"/>
    </source>
</evidence>
<organism evidence="1 2">
    <name type="scientific">Lophiostoma macrostomum CBS 122681</name>
    <dbReference type="NCBI Taxonomy" id="1314788"/>
    <lineage>
        <taxon>Eukaryota</taxon>
        <taxon>Fungi</taxon>
        <taxon>Dikarya</taxon>
        <taxon>Ascomycota</taxon>
        <taxon>Pezizomycotina</taxon>
        <taxon>Dothideomycetes</taxon>
        <taxon>Pleosporomycetidae</taxon>
        <taxon>Pleosporales</taxon>
        <taxon>Lophiostomataceae</taxon>
        <taxon>Lophiostoma</taxon>
    </lineage>
</organism>